<dbReference type="AlphaFoldDB" id="A0A3N4JSH8"/>
<reference evidence="1 2" key="1">
    <citation type="journal article" date="2018" name="Nat. Ecol. Evol.">
        <title>Pezizomycetes genomes reveal the molecular basis of ectomycorrhizal truffle lifestyle.</title>
        <authorList>
            <person name="Murat C."/>
            <person name="Payen T."/>
            <person name="Noel B."/>
            <person name="Kuo A."/>
            <person name="Morin E."/>
            <person name="Chen J."/>
            <person name="Kohler A."/>
            <person name="Krizsan K."/>
            <person name="Balestrini R."/>
            <person name="Da Silva C."/>
            <person name="Montanini B."/>
            <person name="Hainaut M."/>
            <person name="Levati E."/>
            <person name="Barry K.W."/>
            <person name="Belfiori B."/>
            <person name="Cichocki N."/>
            <person name="Clum A."/>
            <person name="Dockter R.B."/>
            <person name="Fauchery L."/>
            <person name="Guy J."/>
            <person name="Iotti M."/>
            <person name="Le Tacon F."/>
            <person name="Lindquist E.A."/>
            <person name="Lipzen A."/>
            <person name="Malagnac F."/>
            <person name="Mello A."/>
            <person name="Molinier V."/>
            <person name="Miyauchi S."/>
            <person name="Poulain J."/>
            <person name="Riccioni C."/>
            <person name="Rubini A."/>
            <person name="Sitrit Y."/>
            <person name="Splivallo R."/>
            <person name="Traeger S."/>
            <person name="Wang M."/>
            <person name="Zifcakova L."/>
            <person name="Wipf D."/>
            <person name="Zambonelli A."/>
            <person name="Paolocci F."/>
            <person name="Nowrousian M."/>
            <person name="Ottonello S."/>
            <person name="Baldrian P."/>
            <person name="Spatafora J.W."/>
            <person name="Henrissat B."/>
            <person name="Nagy L.G."/>
            <person name="Aury J.M."/>
            <person name="Wincker P."/>
            <person name="Grigoriev I.V."/>
            <person name="Bonfante P."/>
            <person name="Martin F.M."/>
        </authorList>
    </citation>
    <scope>NUCLEOTIDE SEQUENCE [LARGE SCALE GENOMIC DNA]</scope>
    <source>
        <strain evidence="1 2">120613-1</strain>
    </source>
</reference>
<accession>A0A3N4JSH8</accession>
<dbReference type="STRING" id="1336337.A0A3N4JSH8"/>
<dbReference type="Gene3D" id="3.30.420.10">
    <property type="entry name" value="Ribonuclease H-like superfamily/Ribonuclease H"/>
    <property type="match status" value="1"/>
</dbReference>
<evidence type="ECO:0000313" key="1">
    <source>
        <dbReference type="EMBL" id="RPB01260.1"/>
    </source>
</evidence>
<organism evidence="1 2">
    <name type="scientific">Choiromyces venosus 120613-1</name>
    <dbReference type="NCBI Taxonomy" id="1336337"/>
    <lineage>
        <taxon>Eukaryota</taxon>
        <taxon>Fungi</taxon>
        <taxon>Dikarya</taxon>
        <taxon>Ascomycota</taxon>
        <taxon>Pezizomycotina</taxon>
        <taxon>Pezizomycetes</taxon>
        <taxon>Pezizales</taxon>
        <taxon>Tuberaceae</taxon>
        <taxon>Choiromyces</taxon>
    </lineage>
</organism>
<name>A0A3N4JSH8_9PEZI</name>
<dbReference type="InterPro" id="IPR036397">
    <property type="entry name" value="RNaseH_sf"/>
</dbReference>
<gene>
    <name evidence="1" type="ORF">L873DRAFT_1677056</name>
</gene>
<dbReference type="Proteomes" id="UP000276215">
    <property type="component" value="Unassembled WGS sequence"/>
</dbReference>
<keyword evidence="2" id="KW-1185">Reference proteome</keyword>
<proteinExistence type="predicted"/>
<sequence>KGVDSWRYVNHLYKPILWPAYIERMSSCPNFHLMEDNTHSHCPDFTNTACEKERIPKINWTANLLDLNPIQYVWYLMKSYILYCRGEEKITTPIQMKDVLAEEWAKITIEEINNELSKLPLIMGRCILQDSGNKFEA</sequence>
<protein>
    <recommendedName>
        <fullName evidence="3">Tc1-like transposase DDE domain-containing protein</fullName>
    </recommendedName>
</protein>
<dbReference type="OrthoDB" id="5410741at2759"/>
<dbReference type="GO" id="GO:0003676">
    <property type="term" value="F:nucleic acid binding"/>
    <property type="evidence" value="ECO:0007669"/>
    <property type="project" value="InterPro"/>
</dbReference>
<evidence type="ECO:0008006" key="3">
    <source>
        <dbReference type="Google" id="ProtNLM"/>
    </source>
</evidence>
<evidence type="ECO:0000313" key="2">
    <source>
        <dbReference type="Proteomes" id="UP000276215"/>
    </source>
</evidence>
<dbReference type="EMBL" id="ML120374">
    <property type="protein sequence ID" value="RPB01260.1"/>
    <property type="molecule type" value="Genomic_DNA"/>
</dbReference>
<feature type="non-terminal residue" evidence="1">
    <location>
        <position position="1"/>
    </location>
</feature>